<evidence type="ECO:0000313" key="2">
    <source>
        <dbReference type="EMBL" id="AIY64177.1"/>
    </source>
</evidence>
<feature type="transmembrane region" description="Helical" evidence="1">
    <location>
        <begin position="38"/>
        <end position="57"/>
    </location>
</feature>
<sequence>MRNVQKSEIVVTVIAVLALVVTVVGHLAGASIANSSSFGIIAAPVPLVLFIIAFAAYKYAASHDEDSNH</sequence>
<proteinExistence type="predicted"/>
<dbReference type="eggNOG" id="ENOG50333RU">
    <property type="taxonomic scope" value="Bacteria"/>
</dbReference>
<keyword evidence="3" id="KW-1185">Reference proteome</keyword>
<name>A0A0A7EDU9_9GAMM</name>
<dbReference type="Proteomes" id="UP000030341">
    <property type="component" value="Chromosome 1"/>
</dbReference>
<keyword evidence="1" id="KW-1133">Transmembrane helix</keyword>
<keyword evidence="1" id="KW-0812">Transmembrane</keyword>
<accession>A0A0A7EDU9</accession>
<dbReference type="EMBL" id="CP009888">
    <property type="protein sequence ID" value="AIY64177.1"/>
    <property type="molecule type" value="Genomic_DNA"/>
</dbReference>
<feature type="transmembrane region" description="Helical" evidence="1">
    <location>
        <begin position="9"/>
        <end position="32"/>
    </location>
</feature>
<organism evidence="2 3">
    <name type="scientific">Pseudoalteromonas piratica</name>
    <dbReference type="NCBI Taxonomy" id="1348114"/>
    <lineage>
        <taxon>Bacteria</taxon>
        <taxon>Pseudomonadati</taxon>
        <taxon>Pseudomonadota</taxon>
        <taxon>Gammaproteobacteria</taxon>
        <taxon>Alteromonadales</taxon>
        <taxon>Pseudoalteromonadaceae</taxon>
        <taxon>Pseudoalteromonas</taxon>
    </lineage>
</organism>
<dbReference type="RefSeq" id="WP_038638420.1">
    <property type="nucleotide sequence ID" value="NZ_CP009888.1"/>
</dbReference>
<dbReference type="KEGG" id="pseo:OM33_02670"/>
<evidence type="ECO:0000256" key="1">
    <source>
        <dbReference type="SAM" id="Phobius"/>
    </source>
</evidence>
<reference evidence="2 3" key="1">
    <citation type="submission" date="2014-11" db="EMBL/GenBank/DDBJ databases">
        <title>Complete Genome Sequence of Pseudoalteromonas sp. Strain OCN003 Isolated from Kaneohe Bay, Oahu, Hawaii.</title>
        <authorList>
            <person name="Beurmann S."/>
            <person name="Videau P."/>
            <person name="Ushijima B."/>
            <person name="Smith A.M."/>
            <person name="Aeby G.S."/>
            <person name="Callahan S.M."/>
            <person name="Belcaid M."/>
        </authorList>
    </citation>
    <scope>NUCLEOTIDE SEQUENCE [LARGE SCALE GENOMIC DNA]</scope>
    <source>
        <strain evidence="2 3">OCN003</strain>
    </source>
</reference>
<evidence type="ECO:0000313" key="3">
    <source>
        <dbReference type="Proteomes" id="UP000030341"/>
    </source>
</evidence>
<dbReference type="HOGENOM" id="CLU_2772866_0_0_6"/>
<protein>
    <recommendedName>
        <fullName evidence="4">Asparaginyl-tRNA synthetase</fullName>
    </recommendedName>
</protein>
<keyword evidence="1" id="KW-0472">Membrane</keyword>
<gene>
    <name evidence="2" type="ORF">OM33_02670</name>
</gene>
<evidence type="ECO:0008006" key="4">
    <source>
        <dbReference type="Google" id="ProtNLM"/>
    </source>
</evidence>
<dbReference type="STRING" id="1348114.OM33_02670"/>
<dbReference type="AlphaFoldDB" id="A0A0A7EDU9"/>